<evidence type="ECO:0000313" key="2">
    <source>
        <dbReference type="Proteomes" id="UP000192907"/>
    </source>
</evidence>
<organism evidence="1 2">
    <name type="scientific">Pseudobacteriovorax antillogorgiicola</name>
    <dbReference type="NCBI Taxonomy" id="1513793"/>
    <lineage>
        <taxon>Bacteria</taxon>
        <taxon>Pseudomonadati</taxon>
        <taxon>Bdellovibrionota</taxon>
        <taxon>Oligoflexia</taxon>
        <taxon>Oligoflexales</taxon>
        <taxon>Pseudobacteriovoracaceae</taxon>
        <taxon>Pseudobacteriovorax</taxon>
    </lineage>
</organism>
<evidence type="ECO:0000313" key="1">
    <source>
        <dbReference type="EMBL" id="SMF21826.1"/>
    </source>
</evidence>
<dbReference type="STRING" id="1513793.SAMN06296036_107138"/>
<dbReference type="AlphaFoldDB" id="A0A1Y6BUD9"/>
<dbReference type="EMBL" id="FWZT01000007">
    <property type="protein sequence ID" value="SMF21826.1"/>
    <property type="molecule type" value="Genomic_DNA"/>
</dbReference>
<reference evidence="2" key="1">
    <citation type="submission" date="2017-04" db="EMBL/GenBank/DDBJ databases">
        <authorList>
            <person name="Varghese N."/>
            <person name="Submissions S."/>
        </authorList>
    </citation>
    <scope>NUCLEOTIDE SEQUENCE [LARGE SCALE GENOMIC DNA]</scope>
    <source>
        <strain evidence="2">RKEM611</strain>
    </source>
</reference>
<gene>
    <name evidence="1" type="ORF">SAMN06296036_107138</name>
</gene>
<accession>A0A1Y6BUD9</accession>
<dbReference type="Proteomes" id="UP000192907">
    <property type="component" value="Unassembled WGS sequence"/>
</dbReference>
<protein>
    <recommendedName>
        <fullName evidence="3">Outer membrane protein beta-barrel domain-containing protein</fullName>
    </recommendedName>
</protein>
<proteinExistence type="predicted"/>
<name>A0A1Y6BUD9_9BACT</name>
<dbReference type="RefSeq" id="WP_132318402.1">
    <property type="nucleotide sequence ID" value="NZ_FWZT01000007.1"/>
</dbReference>
<keyword evidence="2" id="KW-1185">Reference proteome</keyword>
<evidence type="ECO:0008006" key="3">
    <source>
        <dbReference type="Google" id="ProtNLM"/>
    </source>
</evidence>
<sequence>MRAIRFTLACLCCSLSQISSGIDSQELSEDELYWQEPISPPLAVTFEADIGIHMTPVGFGTQLAFYQHLSSFFQVGQSFQYFRQDSLSDGAQDLHYGVDANMRVAPFQEYMFSPFMRVALGYNQWQSLVQQNESARASYDFGLNIQLTSFFSLVLVRRELSFLSRAPETYWGQSVSGKNFASNEAMLTFSLDNRMF</sequence>